<keyword evidence="3" id="KW-0028">Amino-acid biosynthesis</keyword>
<dbReference type="SUPFAM" id="SSF110921">
    <property type="entry name" value="2-isopropylmalate synthase LeuA, allosteric (dimerisation) domain"/>
    <property type="match status" value="1"/>
</dbReference>
<evidence type="ECO:0000256" key="6">
    <source>
        <dbReference type="ARBA" id="ARBA00023304"/>
    </source>
</evidence>
<evidence type="ECO:0000313" key="11">
    <source>
        <dbReference type="EMBL" id="GIJ35753.1"/>
    </source>
</evidence>
<dbReference type="InterPro" id="IPR013709">
    <property type="entry name" value="2-isopropylmalate_synth_dimer"/>
</dbReference>
<evidence type="ECO:0000256" key="8">
    <source>
        <dbReference type="NCBIfam" id="TIGR00977"/>
    </source>
</evidence>
<dbReference type="SMART" id="SM00917">
    <property type="entry name" value="LeuA_dimer"/>
    <property type="match status" value="1"/>
</dbReference>
<dbReference type="GO" id="GO:0009098">
    <property type="term" value="P:L-leucine biosynthetic process"/>
    <property type="evidence" value="ECO:0007669"/>
    <property type="project" value="InterPro"/>
</dbReference>
<dbReference type="PROSITE" id="PS50991">
    <property type="entry name" value="PYR_CT"/>
    <property type="match status" value="1"/>
</dbReference>
<dbReference type="GO" id="GO:0009097">
    <property type="term" value="P:isoleucine biosynthetic process"/>
    <property type="evidence" value="ECO:0007669"/>
    <property type="project" value="UniProtKB-UniRule"/>
</dbReference>
<keyword evidence="6" id="KW-0100">Branched-chain amino acid biosynthesis</keyword>
<dbReference type="PANTHER" id="PTHR43538:SF1">
    <property type="entry name" value="(R)-CITRAMALATE SYNTHASE"/>
    <property type="match status" value="1"/>
</dbReference>
<dbReference type="SUPFAM" id="SSF51569">
    <property type="entry name" value="Aldolase"/>
    <property type="match status" value="1"/>
</dbReference>
<gene>
    <name evidence="11" type="primary">leuA_2</name>
    <name evidence="11" type="ORF">Vse01_49010</name>
</gene>
<evidence type="ECO:0000256" key="2">
    <source>
        <dbReference type="ARBA" id="ARBA00006154"/>
    </source>
</evidence>
<name>A0A9W5UWV2_9ACTN</name>
<dbReference type="InterPro" id="IPR002034">
    <property type="entry name" value="AIPM/Hcit_synth_CS"/>
</dbReference>
<dbReference type="InterPro" id="IPR013785">
    <property type="entry name" value="Aldolase_TIM"/>
</dbReference>
<evidence type="ECO:0000256" key="4">
    <source>
        <dbReference type="ARBA" id="ARBA00022624"/>
    </source>
</evidence>
<dbReference type="Pfam" id="PF08502">
    <property type="entry name" value="LeuA_dimer"/>
    <property type="match status" value="1"/>
</dbReference>
<evidence type="ECO:0000256" key="9">
    <source>
        <dbReference type="RuleBase" id="RU003523"/>
    </source>
</evidence>
<dbReference type="NCBIfam" id="TIGR00977">
    <property type="entry name" value="citramal_synth"/>
    <property type="match status" value="1"/>
</dbReference>
<reference evidence="11" key="1">
    <citation type="submission" date="2021-01" db="EMBL/GenBank/DDBJ databases">
        <title>Whole genome shotgun sequence of Verrucosispora sediminis NBRC 107745.</title>
        <authorList>
            <person name="Komaki H."/>
            <person name="Tamura T."/>
        </authorList>
    </citation>
    <scope>NUCLEOTIDE SEQUENCE</scope>
    <source>
        <strain evidence="11">NBRC 107745</strain>
    </source>
</reference>
<dbReference type="Pfam" id="PF00682">
    <property type="entry name" value="HMGL-like"/>
    <property type="match status" value="1"/>
</dbReference>
<comment type="caution">
    <text evidence="11">The sequence shown here is derived from an EMBL/GenBank/DDBJ whole genome shotgun (WGS) entry which is preliminary data.</text>
</comment>
<dbReference type="PANTHER" id="PTHR43538">
    <property type="entry name" value="ALPHA-IPM SYNTHASE/HOMOCITRATE SYNTHASE"/>
    <property type="match status" value="1"/>
</dbReference>
<dbReference type="InterPro" id="IPR000891">
    <property type="entry name" value="PYR_CT"/>
</dbReference>
<dbReference type="InterPro" id="IPR036230">
    <property type="entry name" value="LeuA_allosteric_dom_sf"/>
</dbReference>
<evidence type="ECO:0000256" key="7">
    <source>
        <dbReference type="ARBA" id="ARBA00048263"/>
    </source>
</evidence>
<proteinExistence type="inferred from homology"/>
<evidence type="ECO:0000313" key="12">
    <source>
        <dbReference type="Proteomes" id="UP000607311"/>
    </source>
</evidence>
<dbReference type="Gene3D" id="3.30.160.270">
    <property type="match status" value="1"/>
</dbReference>
<evidence type="ECO:0000256" key="3">
    <source>
        <dbReference type="ARBA" id="ARBA00022605"/>
    </source>
</evidence>
<dbReference type="CDD" id="cd07941">
    <property type="entry name" value="DRE_TIM_LeuA3"/>
    <property type="match status" value="1"/>
</dbReference>
<dbReference type="Proteomes" id="UP000607311">
    <property type="component" value="Unassembled WGS sequence"/>
</dbReference>
<comment type="similarity">
    <text evidence="2 9">Belongs to the alpha-IPM synthase/homocitrate synthase family.</text>
</comment>
<organism evidence="11 12">
    <name type="scientific">Micromonospora sediminimaris</name>
    <dbReference type="NCBI Taxonomy" id="547162"/>
    <lineage>
        <taxon>Bacteria</taxon>
        <taxon>Bacillati</taxon>
        <taxon>Actinomycetota</taxon>
        <taxon>Actinomycetes</taxon>
        <taxon>Micromonosporales</taxon>
        <taxon>Micromonosporaceae</taxon>
        <taxon>Micromonospora</taxon>
    </lineage>
</organism>
<evidence type="ECO:0000256" key="5">
    <source>
        <dbReference type="ARBA" id="ARBA00022679"/>
    </source>
</evidence>
<evidence type="ECO:0000259" key="10">
    <source>
        <dbReference type="PROSITE" id="PS50991"/>
    </source>
</evidence>
<feature type="domain" description="Pyruvate carboxyltransferase" evidence="10">
    <location>
        <begin position="15"/>
        <end position="284"/>
    </location>
</feature>
<dbReference type="InterPro" id="IPR054691">
    <property type="entry name" value="LeuA/HCS_post-cat"/>
</dbReference>
<keyword evidence="5 9" id="KW-0808">Transferase</keyword>
<protein>
    <recommendedName>
        <fullName evidence="8">Citramalate synthase</fullName>
        <ecNumber evidence="8">2.3.3.21</ecNumber>
    </recommendedName>
</protein>
<dbReference type="PROSITE" id="PS00815">
    <property type="entry name" value="AIPM_HOMOCIT_SYNTH_1"/>
    <property type="match status" value="1"/>
</dbReference>
<dbReference type="GO" id="GO:0003852">
    <property type="term" value="F:2-isopropylmalate synthase activity"/>
    <property type="evidence" value="ECO:0007669"/>
    <property type="project" value="InterPro"/>
</dbReference>
<dbReference type="Gene3D" id="1.10.238.260">
    <property type="match status" value="1"/>
</dbReference>
<keyword evidence="4" id="KW-0412">Isoleucine biosynthesis</keyword>
<dbReference type="InterPro" id="IPR005675">
    <property type="entry name" value="Citramal_synthase"/>
</dbReference>
<dbReference type="EC" id="2.3.3.21" evidence="8"/>
<sequence>MLRWPVPDEGITMTFQVYDTTLRDGAQREGLSYSVVDKLAVARLLDEFGVGFIEGGWPGAVPKDTEFFRRARTELDLRHAVLVAFGATRRAGAVAADDPQVRGLLDAQTPAIALVAKADLRHVERALRTTAKENLAMIHDTVSHLVAEGRRVFVDGEHSFDGYRHDPAYTASVVETALAAGAERFVLCDTNGGMLPSQVTAAIVDLTDRIGVAPELLGMHAQNDTACAVANTIAAVETGVRHVQGTANGYGERPGNADIFAVVANLQLKLGLPVLPEGCLEQMVRVSHAIAEIANIAPDTHQAYAGAAAFAHKAGLHASAIKVDPLLYNHVEPEVVGNDMRILVTEMAGRASIELKSRELGLDLAGHPETLSRVTNRVKELEAGGWSFEAADASFELLVRSELPDAAPVRPFALESYRVLVEHREDGAVVSEATVKIRVRGERVIATAEGNGPVNALDEALRVGLGRHYPELRDFELADYKVRILEGSHGTGAVTRVLVETADGRGGGWTTVGVHPNVVEASWHALVDALTYGLDRARV</sequence>
<accession>A0A9W5UWV2</accession>
<dbReference type="Pfam" id="PF22617">
    <property type="entry name" value="HCS_D2"/>
    <property type="match status" value="1"/>
</dbReference>
<comment type="catalytic activity">
    <reaction evidence="7">
        <text>pyruvate + acetyl-CoA + H2O = (3R)-citramalate + CoA + H(+)</text>
        <dbReference type="Rhea" id="RHEA:19045"/>
        <dbReference type="ChEBI" id="CHEBI:15361"/>
        <dbReference type="ChEBI" id="CHEBI:15377"/>
        <dbReference type="ChEBI" id="CHEBI:15378"/>
        <dbReference type="ChEBI" id="CHEBI:30934"/>
        <dbReference type="ChEBI" id="CHEBI:57287"/>
        <dbReference type="ChEBI" id="CHEBI:57288"/>
        <dbReference type="EC" id="2.3.3.21"/>
    </reaction>
</comment>
<dbReference type="EMBL" id="BOPD01000035">
    <property type="protein sequence ID" value="GIJ35753.1"/>
    <property type="molecule type" value="Genomic_DNA"/>
</dbReference>
<dbReference type="AlphaFoldDB" id="A0A9W5UWV2"/>
<dbReference type="GO" id="GO:0043714">
    <property type="term" value="F:(R)-citramalate synthase activity"/>
    <property type="evidence" value="ECO:0007669"/>
    <property type="project" value="UniProtKB-UniRule"/>
</dbReference>
<evidence type="ECO:0000256" key="1">
    <source>
        <dbReference type="ARBA" id="ARBA00004743"/>
    </source>
</evidence>
<dbReference type="Gene3D" id="3.20.20.70">
    <property type="entry name" value="Aldolase class I"/>
    <property type="match status" value="1"/>
</dbReference>
<keyword evidence="12" id="KW-1185">Reference proteome</keyword>
<comment type="pathway">
    <text evidence="1">Amino-acid biosynthesis; L-isoleucine biosynthesis; 2-oxobutanoate from pyruvate: step 1/3.</text>
</comment>